<keyword evidence="1 6" id="KW-0285">Flavoprotein</keyword>
<comment type="catalytic activity">
    <reaction evidence="6">
        <text>2 a quinone + NADH + H(+) = 2 a 1,4-benzosemiquinone + NAD(+)</text>
        <dbReference type="Rhea" id="RHEA:65952"/>
        <dbReference type="ChEBI" id="CHEBI:15378"/>
        <dbReference type="ChEBI" id="CHEBI:57540"/>
        <dbReference type="ChEBI" id="CHEBI:57945"/>
        <dbReference type="ChEBI" id="CHEBI:132124"/>
        <dbReference type="ChEBI" id="CHEBI:134225"/>
    </reaction>
</comment>
<sequence>MANVLYINSSVRSSGSLSRQLSAEFIAKWQAANPSDTIVERDLAANPVPHLTEQMMGAFFTPAEQRNAEQAFVVKTSDTLVAELQAADVVVIGAPMYNFSVSSGLKAWIDHVARAGVTFKYGENGPVGLLTGKKVIVFTASGGVYSAGPGAAFDHLATYLRAVLGFLGMTDVQFVQAEGVAMGEQAVADTLAKSRSAIDELVAV</sequence>
<comment type="catalytic activity">
    <reaction evidence="5">
        <text>N,N-dimethyl-1,4-phenylenediamine + anthranilate + 2 NAD(+) = 2-(4-dimethylaminophenyl)diazenylbenzoate + 2 NADH + 2 H(+)</text>
        <dbReference type="Rhea" id="RHEA:55872"/>
        <dbReference type="ChEBI" id="CHEBI:15378"/>
        <dbReference type="ChEBI" id="CHEBI:15783"/>
        <dbReference type="ChEBI" id="CHEBI:16567"/>
        <dbReference type="ChEBI" id="CHEBI:57540"/>
        <dbReference type="ChEBI" id="CHEBI:57945"/>
        <dbReference type="ChEBI" id="CHEBI:71579"/>
        <dbReference type="EC" id="1.7.1.17"/>
    </reaction>
    <physiologicalReaction direction="right-to-left" evidence="5">
        <dbReference type="Rhea" id="RHEA:55874"/>
    </physiologicalReaction>
</comment>
<feature type="binding site" evidence="6">
    <location>
        <begin position="96"/>
        <end position="99"/>
    </location>
    <ligand>
        <name>FMN</name>
        <dbReference type="ChEBI" id="CHEBI:58210"/>
    </ligand>
</feature>
<dbReference type="GO" id="GO:0016655">
    <property type="term" value="F:oxidoreductase activity, acting on NAD(P)H, quinone or similar compound as acceptor"/>
    <property type="evidence" value="ECO:0007669"/>
    <property type="project" value="InterPro"/>
</dbReference>
<dbReference type="SUPFAM" id="SSF52218">
    <property type="entry name" value="Flavoproteins"/>
    <property type="match status" value="1"/>
</dbReference>
<dbReference type="InterPro" id="IPR050104">
    <property type="entry name" value="FMN-dep_NADH:Q_OxRdtase_AzoR1"/>
</dbReference>
<comment type="function">
    <text evidence="6">Also exhibits azoreductase activity. Catalyzes the reductive cleavage of the azo bond in aromatic azo compounds to the corresponding amines.</text>
</comment>
<accession>A0A6L6Q3H9</accession>
<comment type="subunit">
    <text evidence="6">Homodimer.</text>
</comment>
<feature type="domain" description="Flavodoxin-like fold" evidence="7">
    <location>
        <begin position="3"/>
        <end position="200"/>
    </location>
</feature>
<evidence type="ECO:0000256" key="3">
    <source>
        <dbReference type="ARBA" id="ARBA00023002"/>
    </source>
</evidence>
<dbReference type="RefSeq" id="WP_155440503.1">
    <property type="nucleotide sequence ID" value="NZ_WNLA01000013.1"/>
</dbReference>
<evidence type="ECO:0000313" key="9">
    <source>
        <dbReference type="Proteomes" id="UP000484015"/>
    </source>
</evidence>
<gene>
    <name evidence="6" type="primary">azoR</name>
    <name evidence="8" type="ORF">GM668_18905</name>
</gene>
<keyword evidence="4 6" id="KW-0520">NAD</keyword>
<comment type="similarity">
    <text evidence="6">Belongs to the azoreductase type 1 family.</text>
</comment>
<reference evidence="8 9" key="1">
    <citation type="submission" date="2019-11" db="EMBL/GenBank/DDBJ databases">
        <title>Type strains purchased from KCTC, JCM and DSMZ.</title>
        <authorList>
            <person name="Lu H."/>
        </authorList>
    </citation>
    <scope>NUCLEOTIDE SEQUENCE [LARGE SCALE GENOMIC DNA]</scope>
    <source>
        <strain evidence="8 9">KCTC 42409</strain>
    </source>
</reference>
<keyword evidence="3 6" id="KW-0560">Oxidoreductase</keyword>
<comment type="caution">
    <text evidence="6">Lacks conserved residue(s) required for the propagation of feature annotation.</text>
</comment>
<dbReference type="OrthoDB" id="9787136at2"/>
<comment type="caution">
    <text evidence="8">The sequence shown here is derived from an EMBL/GenBank/DDBJ whole genome shotgun (WGS) entry which is preliminary data.</text>
</comment>
<keyword evidence="9" id="KW-1185">Reference proteome</keyword>
<keyword evidence="2 6" id="KW-0288">FMN</keyword>
<dbReference type="PANTHER" id="PTHR43741">
    <property type="entry name" value="FMN-DEPENDENT NADH-AZOREDUCTASE 1"/>
    <property type="match status" value="1"/>
</dbReference>
<feature type="binding site" evidence="6">
    <location>
        <begin position="16"/>
        <end position="18"/>
    </location>
    <ligand>
        <name>FMN</name>
        <dbReference type="ChEBI" id="CHEBI:58210"/>
    </ligand>
</feature>
<evidence type="ECO:0000256" key="2">
    <source>
        <dbReference type="ARBA" id="ARBA00022643"/>
    </source>
</evidence>
<dbReference type="EC" id="1.6.5.-" evidence="6"/>
<dbReference type="GO" id="GO:0016652">
    <property type="term" value="F:oxidoreductase activity, acting on NAD(P)H as acceptor"/>
    <property type="evidence" value="ECO:0007669"/>
    <property type="project" value="UniProtKB-UniRule"/>
</dbReference>
<protein>
    <recommendedName>
        <fullName evidence="6">FMN dependent NADH:quinone oxidoreductase</fullName>
        <ecNumber evidence="6">1.6.5.-</ecNumber>
    </recommendedName>
    <alternativeName>
        <fullName evidence="6">Azo-dye reductase</fullName>
    </alternativeName>
    <alternativeName>
        <fullName evidence="6">FMN-dependent NADH-azo compound oxidoreductase</fullName>
    </alternativeName>
    <alternativeName>
        <fullName evidence="6">FMN-dependent NADH-azoreductase</fullName>
        <ecNumber evidence="6">1.7.1.17</ecNumber>
    </alternativeName>
</protein>
<evidence type="ECO:0000256" key="6">
    <source>
        <dbReference type="HAMAP-Rule" id="MF_01216"/>
    </source>
</evidence>
<organism evidence="8 9">
    <name type="scientific">Pseudoduganella ginsengisoli</name>
    <dbReference type="NCBI Taxonomy" id="1462440"/>
    <lineage>
        <taxon>Bacteria</taxon>
        <taxon>Pseudomonadati</taxon>
        <taxon>Pseudomonadota</taxon>
        <taxon>Betaproteobacteria</taxon>
        <taxon>Burkholderiales</taxon>
        <taxon>Oxalobacteraceae</taxon>
        <taxon>Telluria group</taxon>
        <taxon>Pseudoduganella</taxon>
    </lineage>
</organism>
<dbReference type="EC" id="1.7.1.17" evidence="6"/>
<dbReference type="HAMAP" id="MF_01216">
    <property type="entry name" value="Azoreductase_type1"/>
    <property type="match status" value="1"/>
</dbReference>
<dbReference type="InterPro" id="IPR023048">
    <property type="entry name" value="NADH:quinone_OxRdtase_FMN_depd"/>
</dbReference>
<dbReference type="InterPro" id="IPR003680">
    <property type="entry name" value="Flavodoxin_fold"/>
</dbReference>
<evidence type="ECO:0000313" key="8">
    <source>
        <dbReference type="EMBL" id="MTW04155.1"/>
    </source>
</evidence>
<feature type="binding site" evidence="6">
    <location>
        <position position="10"/>
    </location>
    <ligand>
        <name>FMN</name>
        <dbReference type="ChEBI" id="CHEBI:58210"/>
    </ligand>
</feature>
<dbReference type="Proteomes" id="UP000484015">
    <property type="component" value="Unassembled WGS sequence"/>
</dbReference>
<dbReference type="Gene3D" id="3.40.50.360">
    <property type="match status" value="1"/>
</dbReference>
<dbReference type="EMBL" id="WNLA01000013">
    <property type="protein sequence ID" value="MTW04155.1"/>
    <property type="molecule type" value="Genomic_DNA"/>
</dbReference>
<evidence type="ECO:0000256" key="1">
    <source>
        <dbReference type="ARBA" id="ARBA00022630"/>
    </source>
</evidence>
<name>A0A6L6Q3H9_9BURK</name>
<evidence type="ECO:0000259" key="7">
    <source>
        <dbReference type="Pfam" id="PF02525"/>
    </source>
</evidence>
<comment type="function">
    <text evidence="6">Quinone reductase that provides resistance to thiol-specific stress caused by electrophilic quinones.</text>
</comment>
<dbReference type="InterPro" id="IPR029039">
    <property type="entry name" value="Flavoprotein-like_sf"/>
</dbReference>
<dbReference type="Pfam" id="PF02525">
    <property type="entry name" value="Flavodoxin_2"/>
    <property type="match status" value="1"/>
</dbReference>
<dbReference type="GO" id="GO:0009055">
    <property type="term" value="F:electron transfer activity"/>
    <property type="evidence" value="ECO:0007669"/>
    <property type="project" value="UniProtKB-UniRule"/>
</dbReference>
<comment type="cofactor">
    <cofactor evidence="6">
        <name>FMN</name>
        <dbReference type="ChEBI" id="CHEBI:58210"/>
    </cofactor>
    <text evidence="6">Binds 1 FMN per subunit.</text>
</comment>
<proteinExistence type="inferred from homology"/>
<evidence type="ECO:0000256" key="5">
    <source>
        <dbReference type="ARBA" id="ARBA00048542"/>
    </source>
</evidence>
<dbReference type="AlphaFoldDB" id="A0A6L6Q3H9"/>
<dbReference type="PANTHER" id="PTHR43741:SF2">
    <property type="entry name" value="FMN-DEPENDENT NADH:QUINONE OXIDOREDUCTASE"/>
    <property type="match status" value="1"/>
</dbReference>
<evidence type="ECO:0000256" key="4">
    <source>
        <dbReference type="ARBA" id="ARBA00023027"/>
    </source>
</evidence>
<dbReference type="GO" id="GO:0010181">
    <property type="term" value="F:FMN binding"/>
    <property type="evidence" value="ECO:0007669"/>
    <property type="project" value="UniProtKB-UniRule"/>
</dbReference>